<protein>
    <submittedName>
        <fullName evidence="2">Protein N-acetyltransferase, RimJ/RimL family</fullName>
    </submittedName>
</protein>
<dbReference type="SUPFAM" id="SSF55729">
    <property type="entry name" value="Acyl-CoA N-acyltransferases (Nat)"/>
    <property type="match status" value="1"/>
</dbReference>
<dbReference type="GO" id="GO:0016747">
    <property type="term" value="F:acyltransferase activity, transferring groups other than amino-acyl groups"/>
    <property type="evidence" value="ECO:0007669"/>
    <property type="project" value="InterPro"/>
</dbReference>
<dbReference type="Proteomes" id="UP000198282">
    <property type="component" value="Unassembled WGS sequence"/>
</dbReference>
<dbReference type="PROSITE" id="PS51186">
    <property type="entry name" value="GNAT"/>
    <property type="match status" value="1"/>
</dbReference>
<name>A0A239N7B8_9ACTN</name>
<accession>A0A239N7B8</accession>
<reference evidence="2 3" key="1">
    <citation type="submission" date="2017-06" db="EMBL/GenBank/DDBJ databases">
        <authorList>
            <person name="Kim H.J."/>
            <person name="Triplett B.A."/>
        </authorList>
    </citation>
    <scope>NUCLEOTIDE SEQUENCE [LARGE SCALE GENOMIC DNA]</scope>
    <source>
        <strain evidence="2 3">CGMCC 4.2132</strain>
    </source>
</reference>
<evidence type="ECO:0000313" key="3">
    <source>
        <dbReference type="Proteomes" id="UP000198282"/>
    </source>
</evidence>
<dbReference type="AlphaFoldDB" id="A0A239N7B8"/>
<gene>
    <name evidence="2" type="ORF">SAMN05216276_105262</name>
</gene>
<keyword evidence="2" id="KW-0808">Transferase</keyword>
<dbReference type="InterPro" id="IPR016181">
    <property type="entry name" value="Acyl_CoA_acyltransferase"/>
</dbReference>
<dbReference type="Pfam" id="PF13302">
    <property type="entry name" value="Acetyltransf_3"/>
    <property type="match status" value="1"/>
</dbReference>
<dbReference type="Gene3D" id="3.40.630.30">
    <property type="match status" value="1"/>
</dbReference>
<keyword evidence="3" id="KW-1185">Reference proteome</keyword>
<proteinExistence type="predicted"/>
<feature type="domain" description="N-acetyltransferase" evidence="1">
    <location>
        <begin position="26"/>
        <end position="189"/>
    </location>
</feature>
<dbReference type="InterPro" id="IPR000182">
    <property type="entry name" value="GNAT_dom"/>
</dbReference>
<evidence type="ECO:0000313" key="2">
    <source>
        <dbReference type="EMBL" id="SNT50795.1"/>
    </source>
</evidence>
<organism evidence="2 3">
    <name type="scientific">Streptosporangium subroseum</name>
    <dbReference type="NCBI Taxonomy" id="106412"/>
    <lineage>
        <taxon>Bacteria</taxon>
        <taxon>Bacillati</taxon>
        <taxon>Actinomycetota</taxon>
        <taxon>Actinomycetes</taxon>
        <taxon>Streptosporangiales</taxon>
        <taxon>Streptosporangiaceae</taxon>
        <taxon>Streptosporangium</taxon>
    </lineage>
</organism>
<sequence length="196" mass="22030">MPWETWAGRHTGMMFANKPTLSGERVTLRPVGPEHVDGLWELINDPETVRLTGSHGQPDYETTKQWYGSRGDHDDRLDLAICAAEDDSYVGEVVLNELDVHNLSCNLRIALVGPRVFGKGYGSEAIRLVVDHAFTSTSLHRISLEVFDFNERAVHVYRKAGFVEEGVCRDALRQGDRWHDSIIMSALAPDWGVKEV</sequence>
<dbReference type="PANTHER" id="PTHR43415:SF3">
    <property type="entry name" value="GNAT-FAMILY ACETYLTRANSFERASE"/>
    <property type="match status" value="1"/>
</dbReference>
<dbReference type="PANTHER" id="PTHR43415">
    <property type="entry name" value="SPERMIDINE N(1)-ACETYLTRANSFERASE"/>
    <property type="match status" value="1"/>
</dbReference>
<evidence type="ECO:0000259" key="1">
    <source>
        <dbReference type="PROSITE" id="PS51186"/>
    </source>
</evidence>
<dbReference type="EMBL" id="FZOD01000052">
    <property type="protein sequence ID" value="SNT50795.1"/>
    <property type="molecule type" value="Genomic_DNA"/>
</dbReference>